<dbReference type="Proteomes" id="UP000295662">
    <property type="component" value="Unassembled WGS sequence"/>
</dbReference>
<dbReference type="Gene3D" id="1.10.8.80">
    <property type="entry name" value="Magnesium chelatase subunit I, C-Terminal domain"/>
    <property type="match status" value="1"/>
</dbReference>
<dbReference type="InterPro" id="IPR041628">
    <property type="entry name" value="ChlI/MoxR_AAA_lid"/>
</dbReference>
<comment type="caution">
    <text evidence="2">The sequence shown here is derived from an EMBL/GenBank/DDBJ whole genome shotgun (WGS) entry which is preliminary data.</text>
</comment>
<name>A0A4V3FFB0_9BACT</name>
<dbReference type="Pfam" id="PF17863">
    <property type="entry name" value="AAA_lid_2"/>
    <property type="match status" value="1"/>
</dbReference>
<gene>
    <name evidence="2" type="ORF">EI77_03066</name>
</gene>
<dbReference type="RefSeq" id="WP_133796099.1">
    <property type="nucleotide sequence ID" value="NZ_SOCA01000005.1"/>
</dbReference>
<organism evidence="2 3">
    <name type="scientific">Prosthecobacter fusiformis</name>
    <dbReference type="NCBI Taxonomy" id="48464"/>
    <lineage>
        <taxon>Bacteria</taxon>
        <taxon>Pseudomonadati</taxon>
        <taxon>Verrucomicrobiota</taxon>
        <taxon>Verrucomicrobiia</taxon>
        <taxon>Verrucomicrobiales</taxon>
        <taxon>Verrucomicrobiaceae</taxon>
        <taxon>Prosthecobacter</taxon>
    </lineage>
</organism>
<reference evidence="2 3" key="1">
    <citation type="submission" date="2019-03" db="EMBL/GenBank/DDBJ databases">
        <title>Genomic Encyclopedia of Archaeal and Bacterial Type Strains, Phase II (KMG-II): from individual species to whole genera.</title>
        <authorList>
            <person name="Goeker M."/>
        </authorList>
    </citation>
    <scope>NUCLEOTIDE SEQUENCE [LARGE SCALE GENOMIC DNA]</scope>
    <source>
        <strain evidence="2 3">ATCC 25309</strain>
    </source>
</reference>
<accession>A0A4V3FFB0</accession>
<sequence>MICVSHLQSDPHPTPTAPCHRAYLLVSLELPCKPNGQRNSTAVSTDDIRAIAHVALRHRIILNFEGEAQQIRVDDLITKVLDQVKTPAQQAA</sequence>
<dbReference type="AlphaFoldDB" id="A0A4V3FFB0"/>
<proteinExistence type="predicted"/>
<evidence type="ECO:0000313" key="3">
    <source>
        <dbReference type="Proteomes" id="UP000295662"/>
    </source>
</evidence>
<dbReference type="EMBL" id="SOCA01000005">
    <property type="protein sequence ID" value="TDU69413.1"/>
    <property type="molecule type" value="Genomic_DNA"/>
</dbReference>
<feature type="domain" description="ChlI/MoxR AAA lid" evidence="1">
    <location>
        <begin position="39"/>
        <end position="79"/>
    </location>
</feature>
<protein>
    <recommendedName>
        <fullName evidence="1">ChlI/MoxR AAA lid domain-containing protein</fullName>
    </recommendedName>
</protein>
<evidence type="ECO:0000259" key="1">
    <source>
        <dbReference type="Pfam" id="PF17863"/>
    </source>
</evidence>
<keyword evidence="3" id="KW-1185">Reference proteome</keyword>
<evidence type="ECO:0000313" key="2">
    <source>
        <dbReference type="EMBL" id="TDU69413.1"/>
    </source>
</evidence>